<protein>
    <submittedName>
        <fullName evidence="2">Uncharacterized protein</fullName>
    </submittedName>
</protein>
<feature type="transmembrane region" description="Helical" evidence="1">
    <location>
        <begin position="12"/>
        <end position="34"/>
    </location>
</feature>
<feature type="transmembrane region" description="Helical" evidence="1">
    <location>
        <begin position="76"/>
        <end position="95"/>
    </location>
</feature>
<feature type="transmembrane region" description="Helical" evidence="1">
    <location>
        <begin position="107"/>
        <end position="126"/>
    </location>
</feature>
<gene>
    <name evidence="2" type="ORF">DJ78_03110</name>
</gene>
<proteinExistence type="predicted"/>
<comment type="caution">
    <text evidence="2">The sequence shown here is derived from an EMBL/GenBank/DDBJ whole genome shotgun (WGS) entry which is preliminary data.</text>
</comment>
<organism evidence="2 3">
    <name type="scientific">Halorubrum ezzemoulense</name>
    <name type="common">Halorubrum chaoviator</name>
    <dbReference type="NCBI Taxonomy" id="337243"/>
    <lineage>
        <taxon>Archaea</taxon>
        <taxon>Methanobacteriati</taxon>
        <taxon>Methanobacteriota</taxon>
        <taxon>Stenosarchaea group</taxon>
        <taxon>Halobacteria</taxon>
        <taxon>Halobacteriales</taxon>
        <taxon>Haloferacaceae</taxon>
        <taxon>Halorubrum</taxon>
    </lineage>
</organism>
<name>A0A256JVW1_HALEZ</name>
<evidence type="ECO:0000313" key="2">
    <source>
        <dbReference type="EMBL" id="OYR72357.1"/>
    </source>
</evidence>
<keyword evidence="1" id="KW-1133">Transmembrane helix</keyword>
<evidence type="ECO:0000256" key="1">
    <source>
        <dbReference type="SAM" id="Phobius"/>
    </source>
</evidence>
<dbReference type="Proteomes" id="UP000216758">
    <property type="component" value="Unassembled WGS sequence"/>
</dbReference>
<feature type="transmembrane region" description="Helical" evidence="1">
    <location>
        <begin position="40"/>
        <end position="64"/>
    </location>
</feature>
<dbReference type="EMBL" id="NHPB01000016">
    <property type="protein sequence ID" value="OYR72357.1"/>
    <property type="molecule type" value="Genomic_DNA"/>
</dbReference>
<dbReference type="InterPro" id="IPR058336">
    <property type="entry name" value="VP3-like_halobact-type"/>
</dbReference>
<dbReference type="Pfam" id="PF26064">
    <property type="entry name" value="DUF8023"/>
    <property type="match status" value="1"/>
</dbReference>
<keyword evidence="1" id="KW-0812">Transmembrane</keyword>
<evidence type="ECO:0000313" key="3">
    <source>
        <dbReference type="Proteomes" id="UP000216758"/>
    </source>
</evidence>
<sequence length="127" mass="12846">MKNQYDSIDAVLTPIFVLSMAGLVGLGEATIGGVSTAGTAFAIGDVGIPGGALVAAVVLGTVYITNDRDIGNLDPLHYYAVSSTAGILLLLATVNPLLEWVQTQSDIVGVGITILASAGFAAVSYYG</sequence>
<accession>A0A256JVW1</accession>
<dbReference type="AlphaFoldDB" id="A0A256JVW1"/>
<dbReference type="RefSeq" id="WP_094582641.1">
    <property type="nucleotide sequence ID" value="NZ_NHPB01000016.1"/>
</dbReference>
<keyword evidence="1" id="KW-0472">Membrane</keyword>
<reference evidence="2 3" key="1">
    <citation type="journal article" date="2014" name="Front. Microbiol.">
        <title>Population and genomic analysis of the genus Halorubrum.</title>
        <authorList>
            <person name="Fullmer M.S."/>
            <person name="Soucy S.M."/>
            <person name="Swithers K.S."/>
            <person name="Makkay A.M."/>
            <person name="Wheeler R."/>
            <person name="Ventosa A."/>
            <person name="Gogarten J.P."/>
            <person name="Papke R.T."/>
        </authorList>
    </citation>
    <scope>NUCLEOTIDE SEQUENCE [LARGE SCALE GENOMIC DNA]</scope>
    <source>
        <strain evidence="2 3">G37</strain>
    </source>
</reference>